<organism evidence="2 3">
    <name type="scientific">Streptobacillus moniliformis (strain ATCC 14647 / DSM 12112 / NCTC 10651 / 9901)</name>
    <dbReference type="NCBI Taxonomy" id="519441"/>
    <lineage>
        <taxon>Bacteria</taxon>
        <taxon>Fusobacteriati</taxon>
        <taxon>Fusobacteriota</taxon>
        <taxon>Fusobacteriia</taxon>
        <taxon>Fusobacteriales</taxon>
        <taxon>Leptotrichiaceae</taxon>
        <taxon>Streptobacillus</taxon>
    </lineage>
</organism>
<dbReference type="SUPFAM" id="SSF53335">
    <property type="entry name" value="S-adenosyl-L-methionine-dependent methyltransferases"/>
    <property type="match status" value="1"/>
</dbReference>
<dbReference type="PANTHER" id="PTHR47739:SF1">
    <property type="entry name" value="TRNA1(VAL) (ADENINE(37)-N6)-METHYLTRANSFERASE"/>
    <property type="match status" value="1"/>
</dbReference>
<accession>D1AWT0</accession>
<dbReference type="GO" id="GO:0008757">
    <property type="term" value="F:S-adenosylmethionine-dependent methyltransferase activity"/>
    <property type="evidence" value="ECO:0007669"/>
    <property type="project" value="UniProtKB-ARBA"/>
</dbReference>
<dbReference type="AlphaFoldDB" id="D1AWT0"/>
<dbReference type="STRING" id="519441.Smon_0272"/>
<reference evidence="2 3" key="1">
    <citation type="journal article" date="2009" name="Stand. Genomic Sci.">
        <title>Complete genome sequence of Streptobacillus moniliformis type strain (9901T).</title>
        <authorList>
            <person name="Nolan M."/>
            <person name="Gronow S."/>
            <person name="Lapidus A."/>
            <person name="Ivanova N."/>
            <person name="Copeland A."/>
            <person name="Lucas S."/>
            <person name="Del Rio T.G."/>
            <person name="Chen F."/>
            <person name="Tice H."/>
            <person name="Pitluck S."/>
            <person name="Cheng J.F."/>
            <person name="Sims D."/>
            <person name="Meincke L."/>
            <person name="Bruce D."/>
            <person name="Goodwin L."/>
            <person name="Brettin T."/>
            <person name="Han C."/>
            <person name="Detter J.C."/>
            <person name="Ovchinikova G."/>
            <person name="Pati A."/>
            <person name="Mavromatis K."/>
            <person name="Mikhailova N."/>
            <person name="Chen A."/>
            <person name="Palaniappan K."/>
            <person name="Land M."/>
            <person name="Hauser L."/>
            <person name="Chang Y.J."/>
            <person name="Jeffries C.D."/>
            <person name="Rohde M."/>
            <person name="Sproer C."/>
            <person name="Goker M."/>
            <person name="Bristow J."/>
            <person name="Eisen J.A."/>
            <person name="Markowitz V."/>
            <person name="Hugenholtz P."/>
            <person name="Kyrpides N.C."/>
            <person name="Klenk H.P."/>
            <person name="Chain P."/>
        </authorList>
    </citation>
    <scope>NUCLEOTIDE SEQUENCE [LARGE SCALE GENOMIC DNA]</scope>
    <source>
        <strain evidence="3">ATCC 14647 / DSM 12112 / NCTC 10651 / 9901</strain>
    </source>
</reference>
<dbReference type="HOGENOM" id="CLU_061983_2_0_0"/>
<evidence type="ECO:0000259" key="1">
    <source>
        <dbReference type="Pfam" id="PF05175"/>
    </source>
</evidence>
<evidence type="ECO:0000313" key="3">
    <source>
        <dbReference type="Proteomes" id="UP000002072"/>
    </source>
</evidence>
<dbReference type="eggNOG" id="COG4123">
    <property type="taxonomic scope" value="Bacteria"/>
</dbReference>
<dbReference type="GO" id="GO:0003676">
    <property type="term" value="F:nucleic acid binding"/>
    <property type="evidence" value="ECO:0007669"/>
    <property type="project" value="InterPro"/>
</dbReference>
<dbReference type="GO" id="GO:0008170">
    <property type="term" value="F:N-methyltransferase activity"/>
    <property type="evidence" value="ECO:0007669"/>
    <property type="project" value="UniProtKB-ARBA"/>
</dbReference>
<dbReference type="InterPro" id="IPR050210">
    <property type="entry name" value="tRNA_Adenine-N(6)_MTase"/>
</dbReference>
<dbReference type="InterPro" id="IPR007848">
    <property type="entry name" value="Small_mtfrase_dom"/>
</dbReference>
<name>D1AWT0_STRM9</name>
<protein>
    <submittedName>
        <fullName evidence="2">O-methyltransferase-like protein</fullName>
    </submittedName>
</protein>
<gene>
    <name evidence="2" type="ordered locus">Smon_0272</name>
</gene>
<dbReference type="Gene3D" id="3.40.50.150">
    <property type="entry name" value="Vaccinia Virus protein VP39"/>
    <property type="match status" value="1"/>
</dbReference>
<dbReference type="Proteomes" id="UP000002072">
    <property type="component" value="Chromosome"/>
</dbReference>
<dbReference type="Pfam" id="PF05175">
    <property type="entry name" value="MTS"/>
    <property type="match status" value="1"/>
</dbReference>
<evidence type="ECO:0000313" key="2">
    <source>
        <dbReference type="EMBL" id="ACZ00756.1"/>
    </source>
</evidence>
<dbReference type="InterPro" id="IPR002052">
    <property type="entry name" value="DNA_methylase_N6_adenine_CS"/>
</dbReference>
<dbReference type="KEGG" id="smf:Smon_0272"/>
<sequence length="203" mass="23792">MTHYLESVDLRLNCGKGALNITTDALDLVDFVKENLVNIDEIGSMLDIGAGIGTITFMLYRQRNFTDFHAVEIQKDVYDILLSNILLNNMTVSAYNMDIKEFHLPFKFKYIISNPPFYKTNSGYMPQDEVMKISKFEVCLKVSELLDVVNDLLDDRGYFFLILSIERDEELRKDKRFIIKNYKKHFRGKKVFISYLLRKDKND</sequence>
<dbReference type="PROSITE" id="PS00092">
    <property type="entry name" value="N6_MTASE"/>
    <property type="match status" value="1"/>
</dbReference>
<dbReference type="InterPro" id="IPR029063">
    <property type="entry name" value="SAM-dependent_MTases_sf"/>
</dbReference>
<dbReference type="GeneID" id="29673584"/>
<feature type="domain" description="Methyltransferase small" evidence="1">
    <location>
        <begin position="41"/>
        <end position="121"/>
    </location>
</feature>
<dbReference type="GO" id="GO:0032259">
    <property type="term" value="P:methylation"/>
    <property type="evidence" value="ECO:0007669"/>
    <property type="project" value="InterPro"/>
</dbReference>
<dbReference type="EMBL" id="CP001779">
    <property type="protein sequence ID" value="ACZ00756.1"/>
    <property type="molecule type" value="Genomic_DNA"/>
</dbReference>
<dbReference type="PANTHER" id="PTHR47739">
    <property type="entry name" value="TRNA1(VAL) (ADENINE(37)-N6)-METHYLTRANSFERASE"/>
    <property type="match status" value="1"/>
</dbReference>
<keyword evidence="3" id="KW-1185">Reference proteome</keyword>
<dbReference type="RefSeq" id="WP_012858313.1">
    <property type="nucleotide sequence ID" value="NC_013515.1"/>
</dbReference>
<proteinExistence type="predicted"/>